<dbReference type="EMBL" id="CP106982">
    <property type="protein sequence ID" value="UYF96399.1"/>
    <property type="molecule type" value="Genomic_DNA"/>
</dbReference>
<evidence type="ECO:0000313" key="4">
    <source>
        <dbReference type="Proteomes" id="UP001163947"/>
    </source>
</evidence>
<keyword evidence="3" id="KW-1185">Reference proteome</keyword>
<organism evidence="2 4">
    <name type="scientific">Rhodococcus aetherivorans</name>
    <dbReference type="NCBI Taxonomy" id="191292"/>
    <lineage>
        <taxon>Bacteria</taxon>
        <taxon>Bacillati</taxon>
        <taxon>Actinomycetota</taxon>
        <taxon>Actinomycetes</taxon>
        <taxon>Mycobacteriales</taxon>
        <taxon>Nocardiaceae</taxon>
        <taxon>Rhodococcus</taxon>
    </lineage>
</organism>
<evidence type="ECO:0000313" key="2">
    <source>
        <dbReference type="EMBL" id="UYF96399.1"/>
    </source>
</evidence>
<accession>A0A059MMY7</accession>
<dbReference type="Gene3D" id="3.40.50.720">
    <property type="entry name" value="NAD(P)-binding Rossmann-like Domain"/>
    <property type="match status" value="1"/>
</dbReference>
<gene>
    <name evidence="2" type="ORF">OCS65_11870</name>
    <name evidence="1" type="ORF">RAJCM14343_3637</name>
</gene>
<name>A0A059MMY7_9NOCA</name>
<protein>
    <submittedName>
        <fullName evidence="2">TOMM leader peptide-binding protein</fullName>
    </submittedName>
</protein>
<reference evidence="1" key="2">
    <citation type="submission" date="2019-10" db="EMBL/GenBank/DDBJ databases">
        <title>Draft genome sequence of Rhodococcus aetherivorans JCM 14343.</title>
        <authorList>
            <person name="Inoue D."/>
            <person name="Nakazawa M."/>
            <person name="Yamamoto N."/>
            <person name="Sei K."/>
            <person name="Ike M."/>
        </authorList>
    </citation>
    <scope>NUCLEOTIDE SEQUENCE</scope>
    <source>
        <strain evidence="1">JCM 14343</strain>
    </source>
</reference>
<dbReference type="RefSeq" id="WP_029544547.1">
    <property type="nucleotide sequence ID" value="NZ_BAAAYP010000019.1"/>
</dbReference>
<evidence type="ECO:0000313" key="3">
    <source>
        <dbReference type="Proteomes" id="UP000325466"/>
    </source>
</evidence>
<dbReference type="AlphaFoldDB" id="A0A059MMY7"/>
<reference evidence="2" key="3">
    <citation type="submission" date="2022-09" db="EMBL/GenBank/DDBJ databases">
        <title>The genome sequence of Rhodococcus aetherivorans N1.</title>
        <authorList>
            <person name="Jiang W."/>
        </authorList>
    </citation>
    <scope>NUCLEOTIDE SEQUENCE</scope>
    <source>
        <strain evidence="2">N1</strain>
    </source>
</reference>
<evidence type="ECO:0000313" key="1">
    <source>
        <dbReference type="EMBL" id="GES38372.1"/>
    </source>
</evidence>
<dbReference type="GeneID" id="83621125"/>
<dbReference type="Proteomes" id="UP000325466">
    <property type="component" value="Unassembled WGS sequence"/>
</dbReference>
<dbReference type="NCBIfam" id="TIGR03882">
    <property type="entry name" value="cyclo_dehyd_2"/>
    <property type="match status" value="1"/>
</dbReference>
<reference evidence="1 3" key="1">
    <citation type="journal article" date="2018" name="Biodegradation">
        <title>1,4-Dioxane degradation characteristics of Rhodococcus aetherivorans JCM 14343.</title>
        <authorList>
            <person name="Inoue D."/>
            <person name="Tsunoda T."/>
            <person name="Yamamoto N."/>
            <person name="Ike M."/>
            <person name="Sei K."/>
        </authorList>
    </citation>
    <scope>NUCLEOTIDE SEQUENCE [LARGE SCALE GENOMIC DNA]</scope>
    <source>
        <strain evidence="1 3">JCM 14343</strain>
    </source>
</reference>
<dbReference type="Proteomes" id="UP001163947">
    <property type="component" value="Chromosome"/>
</dbReference>
<dbReference type="EMBL" id="BLAH01000094">
    <property type="protein sequence ID" value="GES38372.1"/>
    <property type="molecule type" value="Genomic_DNA"/>
</dbReference>
<dbReference type="InterPro" id="IPR022291">
    <property type="entry name" value="Bacteriocin_synth_cyclodeHase"/>
</dbReference>
<proteinExistence type="predicted"/>
<sequence>MTTATHPQSGPALDPALEVLHRPDGTVQLGWGPDTAAVLSPGAGLDAFGLSTVLRLLDGRSSREEILARTARAGLPGAAVTALLDELTALGAVRDPGVAALQVPRVRVHGRGPLADALVAQLTVSGTRLRRSAVYTGDSDVARWDAQCVLLTDALVPDPGLVRELMRHRVPHLPVLLRDGRGIVGPFVVPGRTSCLRCADLTRTDLDPHWPQLAAQLCDRVGCAEPAAVLATAALALGQLDAILAASPSTPPATLDRTLEVDLRSHRLTSRRWFRHPDCGCGGTPA</sequence>